<dbReference type="GO" id="GO:0032182">
    <property type="term" value="F:ubiquitin-like protein binding"/>
    <property type="evidence" value="ECO:0007669"/>
    <property type="project" value="TreeGrafter"/>
</dbReference>
<proteinExistence type="predicted"/>
<evidence type="ECO:0000259" key="3">
    <source>
        <dbReference type="PROSITE" id="PS51229"/>
    </source>
</evidence>
<dbReference type="PANTHER" id="PTHR12281">
    <property type="entry name" value="RP42 RELATED"/>
    <property type="match status" value="1"/>
</dbReference>
<dbReference type="GO" id="GO:0097602">
    <property type="term" value="F:cullin family protein binding"/>
    <property type="evidence" value="ECO:0007669"/>
    <property type="project" value="TreeGrafter"/>
</dbReference>
<comment type="caution">
    <text evidence="4">The sequence shown here is derived from an EMBL/GenBank/DDBJ whole genome shotgun (WGS) entry which is preliminary data.</text>
</comment>
<dbReference type="Proteomes" id="UP000019487">
    <property type="component" value="Unassembled WGS sequence"/>
</dbReference>
<dbReference type="EMBL" id="AYSA01000197">
    <property type="protein sequence ID" value="ESZ95267.1"/>
    <property type="molecule type" value="Genomic_DNA"/>
</dbReference>
<dbReference type="Gene3D" id="1.10.238.200">
    <property type="entry name" value="Cullin, PONY binding domain"/>
    <property type="match status" value="1"/>
</dbReference>
<evidence type="ECO:0000256" key="2">
    <source>
        <dbReference type="RuleBase" id="RU410713"/>
    </source>
</evidence>
<accession>W9CES4</accession>
<name>W9CES4_SCLBF</name>
<dbReference type="GO" id="GO:0031624">
    <property type="term" value="F:ubiquitin conjugating enzyme binding"/>
    <property type="evidence" value="ECO:0007669"/>
    <property type="project" value="TreeGrafter"/>
</dbReference>
<dbReference type="Gene3D" id="1.10.238.10">
    <property type="entry name" value="EF-hand"/>
    <property type="match status" value="1"/>
</dbReference>
<feature type="domain" description="DCUN1" evidence="3">
    <location>
        <begin position="57"/>
        <end position="258"/>
    </location>
</feature>
<keyword evidence="1" id="KW-0833">Ubl conjugation pathway</keyword>
<dbReference type="Pfam" id="PF14555">
    <property type="entry name" value="UBA_4"/>
    <property type="match status" value="1"/>
</dbReference>
<evidence type="ECO:0000313" key="5">
    <source>
        <dbReference type="Proteomes" id="UP000019487"/>
    </source>
</evidence>
<dbReference type="InterPro" id="IPR005176">
    <property type="entry name" value="PONY_dom"/>
</dbReference>
<sequence>MPPTAQQRSLIYQLMQITGVSERNATKILKSTSWKVDAACDSFFQANGNAAPPPQSREKESLTRLFESYRTFSDDADMVGVDGTMKYFGNDLGINLEGVEFLIPCEIIQVPSIGEMSKEGFVEGWKKLGLDTVPKQKTYLAKAVTSLSTDVELFKRVYKHTFVCAREKGQKALSLEGASVYWELLFNSPGKQWKTASTNWIKLWLEFLGQHWKKSVNKDLWNQTYQFHVKTMEDESLSFWNEDGAWPSVIDEFVARMKEIRGDSEVGETMETD</sequence>
<dbReference type="GO" id="GO:0045116">
    <property type="term" value="P:protein neddylation"/>
    <property type="evidence" value="ECO:0007669"/>
    <property type="project" value="TreeGrafter"/>
</dbReference>
<dbReference type="Pfam" id="PF03556">
    <property type="entry name" value="Cullin_binding"/>
    <property type="match status" value="1"/>
</dbReference>
<dbReference type="AlphaFoldDB" id="W9CES4"/>
<dbReference type="PROSITE" id="PS51229">
    <property type="entry name" value="DCUN1"/>
    <property type="match status" value="1"/>
</dbReference>
<protein>
    <recommendedName>
        <fullName evidence="2">Defective in cullin neddylation protein</fullName>
    </recommendedName>
</protein>
<dbReference type="STRING" id="1432307.W9CES4"/>
<dbReference type="OrthoDB" id="27198at2759"/>
<evidence type="ECO:0000256" key="1">
    <source>
        <dbReference type="ARBA" id="ARBA00022786"/>
    </source>
</evidence>
<organism evidence="4 5">
    <name type="scientific">Sclerotinia borealis (strain F-4128)</name>
    <dbReference type="NCBI Taxonomy" id="1432307"/>
    <lineage>
        <taxon>Eukaryota</taxon>
        <taxon>Fungi</taxon>
        <taxon>Dikarya</taxon>
        <taxon>Ascomycota</taxon>
        <taxon>Pezizomycotina</taxon>
        <taxon>Leotiomycetes</taxon>
        <taxon>Helotiales</taxon>
        <taxon>Sclerotiniaceae</taxon>
        <taxon>Sclerotinia</taxon>
    </lineage>
</organism>
<reference evidence="4 5" key="1">
    <citation type="journal article" date="2014" name="Genome Announc.">
        <title>Draft genome sequence of Sclerotinia borealis, a psychrophilic plant pathogenic fungus.</title>
        <authorList>
            <person name="Mardanov A.V."/>
            <person name="Beletsky A.V."/>
            <person name="Kadnikov V.V."/>
            <person name="Ignatov A.N."/>
            <person name="Ravin N.V."/>
        </authorList>
    </citation>
    <scope>NUCLEOTIDE SEQUENCE [LARGE SCALE GENOMIC DNA]</scope>
    <source>
        <strain evidence="5">F-4157</strain>
    </source>
</reference>
<dbReference type="HOGENOM" id="CLU_047042_1_0_1"/>
<dbReference type="Gene3D" id="1.10.8.10">
    <property type="entry name" value="DNA helicase RuvA subunit, C-terminal domain"/>
    <property type="match status" value="1"/>
</dbReference>
<dbReference type="GO" id="GO:0000151">
    <property type="term" value="C:ubiquitin ligase complex"/>
    <property type="evidence" value="ECO:0007669"/>
    <property type="project" value="TreeGrafter"/>
</dbReference>
<evidence type="ECO:0000313" key="4">
    <source>
        <dbReference type="EMBL" id="ESZ95267.1"/>
    </source>
</evidence>
<dbReference type="SUPFAM" id="SSF46934">
    <property type="entry name" value="UBA-like"/>
    <property type="match status" value="1"/>
</dbReference>
<gene>
    <name evidence="4" type="ORF">SBOR_4379</name>
</gene>
<dbReference type="InterPro" id="IPR042460">
    <property type="entry name" value="DCN1-like_PONY"/>
</dbReference>
<dbReference type="InterPro" id="IPR014764">
    <property type="entry name" value="DCN-prot"/>
</dbReference>
<comment type="function">
    <text evidence="2">Neddylation of cullins play an essential role in the regulation of SCF-type complexes activity.</text>
</comment>
<dbReference type="PANTHER" id="PTHR12281:SF31">
    <property type="entry name" value="DCN1-LIKE PROTEIN 3"/>
    <property type="match status" value="1"/>
</dbReference>
<dbReference type="InterPro" id="IPR009060">
    <property type="entry name" value="UBA-like_sf"/>
</dbReference>
<keyword evidence="5" id="KW-1185">Reference proteome</keyword>